<feature type="region of interest" description="Disordered" evidence="1">
    <location>
        <begin position="74"/>
        <end position="95"/>
    </location>
</feature>
<name>A0A100IJU5_ASPNG</name>
<evidence type="ECO:0000313" key="3">
    <source>
        <dbReference type="Proteomes" id="UP000068243"/>
    </source>
</evidence>
<dbReference type="EMBL" id="BCMY01000008">
    <property type="protein sequence ID" value="GAQ42569.1"/>
    <property type="molecule type" value="Genomic_DNA"/>
</dbReference>
<organism evidence="2 3">
    <name type="scientific">Aspergillus niger</name>
    <dbReference type="NCBI Taxonomy" id="5061"/>
    <lineage>
        <taxon>Eukaryota</taxon>
        <taxon>Fungi</taxon>
        <taxon>Dikarya</taxon>
        <taxon>Ascomycota</taxon>
        <taxon>Pezizomycotina</taxon>
        <taxon>Eurotiomycetes</taxon>
        <taxon>Eurotiomycetidae</taxon>
        <taxon>Eurotiales</taxon>
        <taxon>Aspergillaceae</taxon>
        <taxon>Aspergillus</taxon>
        <taxon>Aspergillus subgen. Circumdati</taxon>
    </lineage>
</organism>
<dbReference type="OMA" id="SAKVWAM"/>
<protein>
    <submittedName>
        <fullName evidence="2">Uncharacterized protein</fullName>
    </submittedName>
</protein>
<proteinExistence type="predicted"/>
<dbReference type="AlphaFoldDB" id="A0A100IJU5"/>
<accession>A0A100IJU5</accession>
<evidence type="ECO:0000313" key="2">
    <source>
        <dbReference type="EMBL" id="GAQ42569.1"/>
    </source>
</evidence>
<comment type="caution">
    <text evidence="2">The sequence shown here is derived from an EMBL/GenBank/DDBJ whole genome shotgun (WGS) entry which is preliminary data.</text>
</comment>
<dbReference type="Proteomes" id="UP000068243">
    <property type="component" value="Unassembled WGS sequence"/>
</dbReference>
<gene>
    <name evidence="2" type="ORF">ABL_05230</name>
</gene>
<dbReference type="OrthoDB" id="4400522at2759"/>
<evidence type="ECO:0000256" key="1">
    <source>
        <dbReference type="SAM" id="MobiDB-lite"/>
    </source>
</evidence>
<reference evidence="3" key="1">
    <citation type="journal article" date="2016" name="Genome Announc.">
        <title>Draft genome sequence of Aspergillus niger strain An76.</title>
        <authorList>
            <person name="Gong W."/>
            <person name="Cheng Z."/>
            <person name="Zhang H."/>
            <person name="Liu L."/>
            <person name="Gao P."/>
            <person name="Wang L."/>
        </authorList>
    </citation>
    <scope>NUCLEOTIDE SEQUENCE [LARGE SCALE GENOMIC DNA]</scope>
    <source>
        <strain evidence="3">An76</strain>
    </source>
</reference>
<sequence length="95" mass="10788">MPGAQPSFSAKVWAMTWNHGLAVRACNDRDDGADWYKAILVGPEGQEVQLFQARLIENLNSDIESYLDNYETKAEEKERDAKQSLGSKIMDVLRR</sequence>